<organism evidence="3 4">
    <name type="scientific">Thyridium curvatum</name>
    <dbReference type="NCBI Taxonomy" id="1093900"/>
    <lineage>
        <taxon>Eukaryota</taxon>
        <taxon>Fungi</taxon>
        <taxon>Dikarya</taxon>
        <taxon>Ascomycota</taxon>
        <taxon>Pezizomycotina</taxon>
        <taxon>Sordariomycetes</taxon>
        <taxon>Sordariomycetidae</taxon>
        <taxon>Thyridiales</taxon>
        <taxon>Thyridiaceae</taxon>
        <taxon>Thyridium</taxon>
    </lineage>
</organism>
<evidence type="ECO:0000313" key="3">
    <source>
        <dbReference type="EMBL" id="TPX08607.1"/>
    </source>
</evidence>
<dbReference type="STRING" id="1093900.A0A507AMW0"/>
<feature type="region of interest" description="Disordered" evidence="1">
    <location>
        <begin position="401"/>
        <end position="432"/>
    </location>
</feature>
<dbReference type="RefSeq" id="XP_030990318.1">
    <property type="nucleotide sequence ID" value="XM_031144964.1"/>
</dbReference>
<evidence type="ECO:0000259" key="2">
    <source>
        <dbReference type="Pfam" id="PF09350"/>
    </source>
</evidence>
<dbReference type="InParanoid" id="A0A507AMW0"/>
<accession>A0A507AMW0</accession>
<evidence type="ECO:0000313" key="4">
    <source>
        <dbReference type="Proteomes" id="UP000319257"/>
    </source>
</evidence>
<protein>
    <recommendedName>
        <fullName evidence="2">DnaJ homologue subfamily C member 28 conserved domain-containing protein</fullName>
    </recommendedName>
</protein>
<dbReference type="GeneID" id="41977393"/>
<evidence type="ECO:0000256" key="1">
    <source>
        <dbReference type="SAM" id="MobiDB-lite"/>
    </source>
</evidence>
<feature type="domain" description="DnaJ homologue subfamily C member 28 conserved" evidence="2">
    <location>
        <begin position="261"/>
        <end position="327"/>
    </location>
</feature>
<comment type="caution">
    <text evidence="3">The sequence shown here is derived from an EMBL/GenBank/DDBJ whole genome shotgun (WGS) entry which is preliminary data.</text>
</comment>
<name>A0A507AMW0_9PEZI</name>
<dbReference type="Proteomes" id="UP000319257">
    <property type="component" value="Unassembled WGS sequence"/>
</dbReference>
<keyword evidence="4" id="KW-1185">Reference proteome</keyword>
<feature type="region of interest" description="Disordered" evidence="1">
    <location>
        <begin position="29"/>
        <end position="60"/>
    </location>
</feature>
<sequence length="554" mass="61047">MSSYRTVCRRCARALDQRSTRHLAAPLVRHYSDQSSPKPPSPVTDQPDNGPEATGSEPGPMARRLEEATEEALLTGGRAGRRAVEDAGFSDELKQRLLNRIADANFRADHSEALNAAGIDPNTMQSSIPASAGEGTRAAATARAWTGEEATEDAVLRMLDDARKQLRPELRGKPKLPDLAPVDMRLRGQSSASPGRKVAAARDRASSYVGMGLGAGASVGIGKQGKGLTDKEREELRQEFRERFQPGARAMPNTITGLAALANERIEDAIARGQFKDIPRGKGIERDARADNPFIDTTEYIMNKMIKRQDIVPPWIEKQQELVKAAGIFRARLRNDWKRHVARMIASKGGSLEEQMRRAEDHARAEEVHNPRRRNVDEIAVPTSSTDDPVMVKMRAQGLALEPDADGGVSSDANTAGEEGKEASGEPHISVVKPFRDPDWEAAERSYMELAVAYLNTMTRSYNLLAPDLAKKPYFSLDRELKACFADVAPQVADKIRERATRPARSFVEPVGSGTSILDKFGGPATRARVHDSKTPNYGFKEMWRDLWSRPDHQ</sequence>
<dbReference type="PANTHER" id="PTHR39394">
    <property type="entry name" value="YALI0E31793P"/>
    <property type="match status" value="1"/>
</dbReference>
<proteinExistence type="predicted"/>
<dbReference type="PANTHER" id="PTHR39394:SF1">
    <property type="entry name" value="DNAJ HOMOLOGUE SUBFAMILY C MEMBER 28 CONSERVED DOMAIN-CONTAINING PROTEIN"/>
    <property type="match status" value="1"/>
</dbReference>
<dbReference type="EMBL" id="SKBQ01000076">
    <property type="protein sequence ID" value="TPX08607.1"/>
    <property type="molecule type" value="Genomic_DNA"/>
</dbReference>
<dbReference type="InterPro" id="IPR018961">
    <property type="entry name" value="DnaJ_homolog_subfam-C_membr-28"/>
</dbReference>
<dbReference type="OrthoDB" id="1922282at2759"/>
<dbReference type="Pfam" id="PF09350">
    <property type="entry name" value="DJC28_CD"/>
    <property type="match status" value="1"/>
</dbReference>
<dbReference type="AlphaFoldDB" id="A0A507AMW0"/>
<gene>
    <name evidence="3" type="ORF">E0L32_009946</name>
</gene>
<reference evidence="3 4" key="1">
    <citation type="submission" date="2019-06" db="EMBL/GenBank/DDBJ databases">
        <title>Draft genome sequence of the filamentous fungus Phialemoniopsis curvata isolated from diesel fuel.</title>
        <authorList>
            <person name="Varaljay V.A."/>
            <person name="Lyon W.J."/>
            <person name="Crouch A.L."/>
            <person name="Drake C.E."/>
            <person name="Hollomon J.M."/>
            <person name="Nadeau L.J."/>
            <person name="Nunn H.S."/>
            <person name="Stevenson B.S."/>
            <person name="Bojanowski C.L."/>
            <person name="Crookes-Goodson W.J."/>
        </authorList>
    </citation>
    <scope>NUCLEOTIDE SEQUENCE [LARGE SCALE GENOMIC DNA]</scope>
    <source>
        <strain evidence="3 4">D216</strain>
    </source>
</reference>